<organism evidence="2 3">
    <name type="scientific">Actinokineospora alba</name>
    <dbReference type="NCBI Taxonomy" id="504798"/>
    <lineage>
        <taxon>Bacteria</taxon>
        <taxon>Bacillati</taxon>
        <taxon>Actinomycetota</taxon>
        <taxon>Actinomycetes</taxon>
        <taxon>Pseudonocardiales</taxon>
        <taxon>Pseudonocardiaceae</taxon>
        <taxon>Actinokineospora</taxon>
    </lineage>
</organism>
<sequence length="127" mass="13357">MFLADGGGGSSAPVGPTYSGTQTLKVEPSSIPAALAAFRDAQYRVAEKLRALDALQIPKWADDPVSGETAEQFAERTNGGGADSAIACLKGYDKQLTAACDALQRSYDAYMLVEGDNTARWGKHDNG</sequence>
<feature type="compositionally biased region" description="Gly residues" evidence="1">
    <location>
        <begin position="1"/>
        <end position="10"/>
    </location>
</feature>
<evidence type="ECO:0000256" key="1">
    <source>
        <dbReference type="SAM" id="MobiDB-lite"/>
    </source>
</evidence>
<reference evidence="3" key="1">
    <citation type="submission" date="2016-10" db="EMBL/GenBank/DDBJ databases">
        <authorList>
            <person name="Varghese N."/>
            <person name="Submissions S."/>
        </authorList>
    </citation>
    <scope>NUCLEOTIDE SEQUENCE [LARGE SCALE GENOMIC DNA]</scope>
    <source>
        <strain evidence="3">IBRC-M 10655</strain>
    </source>
</reference>
<keyword evidence="3" id="KW-1185">Reference proteome</keyword>
<evidence type="ECO:0000313" key="2">
    <source>
        <dbReference type="EMBL" id="SDP06965.1"/>
    </source>
</evidence>
<evidence type="ECO:0008006" key="4">
    <source>
        <dbReference type="Google" id="ProtNLM"/>
    </source>
</evidence>
<name>A0A1H0PQN7_9PSEU</name>
<accession>A0A1H0PQN7</accession>
<proteinExistence type="predicted"/>
<evidence type="ECO:0000313" key="3">
    <source>
        <dbReference type="Proteomes" id="UP000199651"/>
    </source>
</evidence>
<gene>
    <name evidence="2" type="ORF">SAMN05192558_106214</name>
</gene>
<dbReference type="Proteomes" id="UP000199651">
    <property type="component" value="Unassembled WGS sequence"/>
</dbReference>
<dbReference type="AlphaFoldDB" id="A0A1H0PQN7"/>
<dbReference type="STRING" id="504798.SAMN05421871_106238"/>
<dbReference type="EMBL" id="FNJB01000006">
    <property type="protein sequence ID" value="SDP06965.1"/>
    <property type="molecule type" value="Genomic_DNA"/>
</dbReference>
<protein>
    <recommendedName>
        <fullName evidence="4">PE family protein</fullName>
    </recommendedName>
</protein>
<feature type="region of interest" description="Disordered" evidence="1">
    <location>
        <begin position="1"/>
        <end position="23"/>
    </location>
</feature>